<sequence length="528" mass="59654">MACYMLLAYLTVTETKKKDVILPALRMTIAKGDHNITNIISWFIIKEYLRSVSFENECLLDIWPAVACNHINCYTSAFCSKELVIVVETSQPVENLPITFWNLEVKYLSQSNGTRIQKQVRDRICNNTNLSASIESSFPKKFEIDGYLASELFKMHSKLTFICKSVYKSKDGKTTEQPCVQLFCRGKSLIPVKENHFPKSIKNVETDILEGEPVFARQIRVGDQINSKHYTGTLGGFVKVLGDITFLTCAHVVLPNDNLSGIQLTMPSNEAIHIDCVQTSPTSANSPTSTNSQSKFRCGKLRYIQFKADKPGETSIDAALIELQQGIDIDHDDFIANRKNNKHHFKFLGMRSPFLNENWLDHDKMFYGRPFRQFDHVTVGAVSSISVNRTSTIYVREDKEEGIHVDRETVMDTYERIIQSENQASAQSSTFSSTAPVFSNDAHLQKTVLKKVDKERTLRRLSRCMYNQIAVTHIPFQPGDSGTCIYVCDNLLEKYGCIGMAIANHPDLDGGVIVTPMKEILKTFPVKI</sequence>
<organism evidence="1 2">
    <name type="scientific">Mytilus coruscus</name>
    <name type="common">Sea mussel</name>
    <dbReference type="NCBI Taxonomy" id="42192"/>
    <lineage>
        <taxon>Eukaryota</taxon>
        <taxon>Metazoa</taxon>
        <taxon>Spiralia</taxon>
        <taxon>Lophotrochozoa</taxon>
        <taxon>Mollusca</taxon>
        <taxon>Bivalvia</taxon>
        <taxon>Autobranchia</taxon>
        <taxon>Pteriomorphia</taxon>
        <taxon>Mytilida</taxon>
        <taxon>Mytiloidea</taxon>
        <taxon>Mytilidae</taxon>
        <taxon>Mytilinae</taxon>
        <taxon>Mytilus</taxon>
    </lineage>
</organism>
<reference evidence="1 2" key="1">
    <citation type="submission" date="2020-06" db="EMBL/GenBank/DDBJ databases">
        <authorList>
            <person name="Li R."/>
            <person name="Bekaert M."/>
        </authorList>
    </citation>
    <scope>NUCLEOTIDE SEQUENCE [LARGE SCALE GENOMIC DNA]</scope>
    <source>
        <strain evidence="2">wild</strain>
    </source>
</reference>
<dbReference type="AlphaFoldDB" id="A0A6J8D341"/>
<evidence type="ECO:0000313" key="2">
    <source>
        <dbReference type="Proteomes" id="UP000507470"/>
    </source>
</evidence>
<evidence type="ECO:0000313" key="1">
    <source>
        <dbReference type="EMBL" id="CAC5403133.1"/>
    </source>
</evidence>
<keyword evidence="2" id="KW-1185">Reference proteome</keyword>
<accession>A0A6J8D341</accession>
<proteinExistence type="predicted"/>
<gene>
    <name evidence="1" type="ORF">MCOR_37039</name>
</gene>
<dbReference type="OrthoDB" id="6076694at2759"/>
<dbReference type="Proteomes" id="UP000507470">
    <property type="component" value="Unassembled WGS sequence"/>
</dbReference>
<dbReference type="EMBL" id="CACVKT020006672">
    <property type="protein sequence ID" value="CAC5403133.1"/>
    <property type="molecule type" value="Genomic_DNA"/>
</dbReference>
<name>A0A6J8D341_MYTCO</name>
<protein>
    <submittedName>
        <fullName evidence="1">Uncharacterized protein</fullName>
    </submittedName>
</protein>